<name>A0A1D8GHN0_9FIRM</name>
<dbReference type="EMBL" id="CP017269">
    <property type="protein sequence ID" value="AOT70404.1"/>
    <property type="molecule type" value="Genomic_DNA"/>
</dbReference>
<keyword evidence="2" id="KW-1185">Reference proteome</keyword>
<dbReference type="OrthoDB" id="1952080at2"/>
<protein>
    <submittedName>
        <fullName evidence="1">Uncharacterized protein</fullName>
    </submittedName>
</protein>
<dbReference type="KEGG" id="gfe:Gferi_12930"/>
<accession>A0A1D8GHN0</accession>
<dbReference type="Proteomes" id="UP000095743">
    <property type="component" value="Chromosome"/>
</dbReference>
<proteinExistence type="predicted"/>
<evidence type="ECO:0000313" key="2">
    <source>
        <dbReference type="Proteomes" id="UP000095743"/>
    </source>
</evidence>
<gene>
    <name evidence="1" type="ORF">Gferi_12930</name>
</gene>
<reference evidence="1 2" key="1">
    <citation type="submission" date="2016-09" db="EMBL/GenBank/DDBJ databases">
        <title>Genomic analysis reveals versatility of anaerobic energy metabolism of Geosporobacter ferrireducens IRF9 of phylum Firmicutes.</title>
        <authorList>
            <person name="Kim S.-J."/>
        </authorList>
    </citation>
    <scope>NUCLEOTIDE SEQUENCE [LARGE SCALE GENOMIC DNA]</scope>
    <source>
        <strain evidence="1 2">IRF9</strain>
    </source>
</reference>
<dbReference type="STRING" id="1424294.Gferi_12930"/>
<evidence type="ECO:0000313" key="1">
    <source>
        <dbReference type="EMBL" id="AOT70404.1"/>
    </source>
</evidence>
<sequence length="172" mass="21007">MDNQRVLTTGSYFWMLTKIFFRSLVAYYFQRDDNRLEELYYETLDLHEQYIDIYCDEEDKEERLKEKVYEMLELILLKEQKDILHMKGSGKTFRGLKLRENIIHDIYVELWLLGQNLWIYTFGGRDQQENILPFDIENPYLLRIDQVYHCLKGQRVPGLLSMLYEKEKENKK</sequence>
<dbReference type="RefSeq" id="WP_069977115.1">
    <property type="nucleotide sequence ID" value="NZ_CP017269.1"/>
</dbReference>
<organism evidence="1 2">
    <name type="scientific">Geosporobacter ferrireducens</name>
    <dbReference type="NCBI Taxonomy" id="1424294"/>
    <lineage>
        <taxon>Bacteria</taxon>
        <taxon>Bacillati</taxon>
        <taxon>Bacillota</taxon>
        <taxon>Clostridia</taxon>
        <taxon>Peptostreptococcales</taxon>
        <taxon>Thermotaleaceae</taxon>
        <taxon>Geosporobacter</taxon>
    </lineage>
</organism>
<dbReference type="AlphaFoldDB" id="A0A1D8GHN0"/>